<dbReference type="Proteomes" id="UP000501690">
    <property type="component" value="Linkage Group LG8"/>
</dbReference>
<evidence type="ECO:0000313" key="9">
    <source>
        <dbReference type="EMBL" id="QCE03018.1"/>
    </source>
</evidence>
<reference evidence="9 10" key="1">
    <citation type="submission" date="2019-04" db="EMBL/GenBank/DDBJ databases">
        <title>An improved genome assembly and genetic linkage map for asparagus bean, Vigna unguiculata ssp. sesquipedialis.</title>
        <authorList>
            <person name="Xia Q."/>
            <person name="Zhang R."/>
            <person name="Dong Y."/>
        </authorList>
    </citation>
    <scope>NUCLEOTIDE SEQUENCE [LARGE SCALE GENOMIC DNA]</scope>
    <source>
        <tissue evidence="9">Leaf</tissue>
    </source>
</reference>
<dbReference type="GO" id="GO:0003677">
    <property type="term" value="F:DNA binding"/>
    <property type="evidence" value="ECO:0007669"/>
    <property type="project" value="InterPro"/>
</dbReference>
<evidence type="ECO:0000259" key="8">
    <source>
        <dbReference type="PROSITE" id="PS50110"/>
    </source>
</evidence>
<keyword evidence="2" id="KW-0902">Two-component regulatory system</keyword>
<dbReference type="PANTHER" id="PTHR43874">
    <property type="entry name" value="TWO-COMPONENT RESPONSE REGULATOR"/>
    <property type="match status" value="1"/>
</dbReference>
<feature type="region of interest" description="Disordered" evidence="7">
    <location>
        <begin position="184"/>
        <end position="213"/>
    </location>
</feature>
<dbReference type="NCBIfam" id="TIGR01557">
    <property type="entry name" value="myb_SHAQKYF"/>
    <property type="match status" value="1"/>
</dbReference>
<sequence>MEVQEENMEINENMHSLTFTCFLPLHSKDTLFQVPSTLIILAIDTNLTILEFIKKTCNQYGIQVLAYSKSLPALNALQERKGCIDWILVEVDMPIVNGYEFLSFLNKEQINVPLITMSWDDSMVSMMRAFRLVAHDYWIKPLHEIRFKSMRTHFLKKCVSEEDTSQKETETDCLIRRISDNSEPASSMALRSNNNNFEEDDDVDESINPPSTKKPRVVWEEKLHGAFINAIKQIGIENVVPKKILEAMNVPGLERGHVASHLQKYKKYLKQKQQKQQQQQNDMSLVSVTQIEQQQQQQQNDMSLVSRRQQQSQQNDMSWNTEPRMCAVERVHLQPLSATAMTNFYPGFTGNMEEEALAHDHHPLGTVGNIAITENCSEEQSSPNTQLGDNFHAEEEALAHDHNLASNQNFQVGTLDDDPTMHHNQMYPMYFQPSSTMISGNHQPFVSQNCNFGMNMDHVSQPIQQGEAIVNEYSTGDSIYRPQFQNADLPSGAFRSQNRHIDDKFCQQ</sequence>
<evidence type="ECO:0000256" key="4">
    <source>
        <dbReference type="ARBA" id="ARBA00023163"/>
    </source>
</evidence>
<dbReference type="GO" id="GO:0009736">
    <property type="term" value="P:cytokinin-activated signaling pathway"/>
    <property type="evidence" value="ECO:0007669"/>
    <property type="project" value="InterPro"/>
</dbReference>
<dbReference type="PROSITE" id="PS50110">
    <property type="entry name" value="RESPONSE_REGULATORY"/>
    <property type="match status" value="1"/>
</dbReference>
<proteinExistence type="predicted"/>
<feature type="region of interest" description="Disordered" evidence="7">
    <location>
        <begin position="299"/>
        <end position="319"/>
    </location>
</feature>
<evidence type="ECO:0000256" key="2">
    <source>
        <dbReference type="ARBA" id="ARBA00023012"/>
    </source>
</evidence>
<dbReference type="InterPro" id="IPR011006">
    <property type="entry name" value="CheY-like_superfamily"/>
</dbReference>
<evidence type="ECO:0000256" key="3">
    <source>
        <dbReference type="ARBA" id="ARBA00023015"/>
    </source>
</evidence>
<dbReference type="SUPFAM" id="SSF52172">
    <property type="entry name" value="CheY-like"/>
    <property type="match status" value="1"/>
</dbReference>
<dbReference type="SMART" id="SM00448">
    <property type="entry name" value="REC"/>
    <property type="match status" value="1"/>
</dbReference>
<keyword evidence="5" id="KW-0539">Nucleus</keyword>
<evidence type="ECO:0000313" key="10">
    <source>
        <dbReference type="Proteomes" id="UP000501690"/>
    </source>
</evidence>
<feature type="domain" description="Response regulatory" evidence="8">
    <location>
        <begin position="39"/>
        <end position="155"/>
    </location>
</feature>
<gene>
    <name evidence="9" type="ORF">DEO72_LG8g1035</name>
</gene>
<dbReference type="Gene3D" id="1.10.10.60">
    <property type="entry name" value="Homeodomain-like"/>
    <property type="match status" value="1"/>
</dbReference>
<protein>
    <submittedName>
        <fullName evidence="9">Two-component response regulator ARR-B family</fullName>
    </submittedName>
</protein>
<evidence type="ECO:0000256" key="7">
    <source>
        <dbReference type="SAM" id="MobiDB-lite"/>
    </source>
</evidence>
<dbReference type="InterPro" id="IPR001789">
    <property type="entry name" value="Sig_transdc_resp-reg_receiver"/>
</dbReference>
<dbReference type="Gene3D" id="3.40.50.2300">
    <property type="match status" value="1"/>
</dbReference>
<dbReference type="AlphaFoldDB" id="A0A4D6MPQ3"/>
<organism evidence="9 10">
    <name type="scientific">Vigna unguiculata</name>
    <name type="common">Cowpea</name>
    <dbReference type="NCBI Taxonomy" id="3917"/>
    <lineage>
        <taxon>Eukaryota</taxon>
        <taxon>Viridiplantae</taxon>
        <taxon>Streptophyta</taxon>
        <taxon>Embryophyta</taxon>
        <taxon>Tracheophyta</taxon>
        <taxon>Spermatophyta</taxon>
        <taxon>Magnoliopsida</taxon>
        <taxon>eudicotyledons</taxon>
        <taxon>Gunneridae</taxon>
        <taxon>Pentapetalae</taxon>
        <taxon>rosids</taxon>
        <taxon>fabids</taxon>
        <taxon>Fabales</taxon>
        <taxon>Fabaceae</taxon>
        <taxon>Papilionoideae</taxon>
        <taxon>50 kb inversion clade</taxon>
        <taxon>NPAAA clade</taxon>
        <taxon>indigoferoid/millettioid clade</taxon>
        <taxon>Phaseoleae</taxon>
        <taxon>Vigna</taxon>
    </lineage>
</organism>
<comment type="caution">
    <text evidence="6">Lacks conserved residue(s) required for the propagation of feature annotation.</text>
</comment>
<keyword evidence="10" id="KW-1185">Reference proteome</keyword>
<dbReference type="FunFam" id="1.10.10.60:FF:000007">
    <property type="entry name" value="Two-component response regulator"/>
    <property type="match status" value="1"/>
</dbReference>
<dbReference type="GO" id="GO:0000160">
    <property type="term" value="P:phosphorelay signal transduction system"/>
    <property type="evidence" value="ECO:0007669"/>
    <property type="project" value="UniProtKB-KW"/>
</dbReference>
<evidence type="ECO:0000256" key="6">
    <source>
        <dbReference type="PROSITE-ProRule" id="PRU00169"/>
    </source>
</evidence>
<keyword evidence="3" id="KW-0805">Transcription regulation</keyword>
<comment type="subcellular location">
    <subcellularLocation>
        <location evidence="1">Nucleus</location>
    </subcellularLocation>
</comment>
<dbReference type="InterPro" id="IPR006447">
    <property type="entry name" value="Myb_dom_plants"/>
</dbReference>
<dbReference type="Pfam" id="PF00072">
    <property type="entry name" value="Response_reg"/>
    <property type="match status" value="1"/>
</dbReference>
<name>A0A4D6MPQ3_VIGUN</name>
<evidence type="ECO:0000256" key="1">
    <source>
        <dbReference type="ARBA" id="ARBA00004123"/>
    </source>
</evidence>
<keyword evidence="4" id="KW-0804">Transcription</keyword>
<dbReference type="InterPro" id="IPR009057">
    <property type="entry name" value="Homeodomain-like_sf"/>
</dbReference>
<evidence type="ECO:0000256" key="5">
    <source>
        <dbReference type="ARBA" id="ARBA00023242"/>
    </source>
</evidence>
<accession>A0A4D6MPQ3</accession>
<dbReference type="SUPFAM" id="SSF46689">
    <property type="entry name" value="Homeodomain-like"/>
    <property type="match status" value="1"/>
</dbReference>
<dbReference type="InterPro" id="IPR045279">
    <property type="entry name" value="ARR-like"/>
</dbReference>
<dbReference type="EMBL" id="CP039352">
    <property type="protein sequence ID" value="QCE03018.1"/>
    <property type="molecule type" value="Genomic_DNA"/>
</dbReference>
<dbReference type="PANTHER" id="PTHR43874:SF206">
    <property type="entry name" value="RESPONSE REGULATOR RECEIVER DOMAIN PROTEIN"/>
    <property type="match status" value="1"/>
</dbReference>
<dbReference type="GO" id="GO:0005634">
    <property type="term" value="C:nucleus"/>
    <property type="evidence" value="ECO:0007669"/>
    <property type="project" value="UniProtKB-SubCell"/>
</dbReference>